<dbReference type="NCBIfam" id="TIGR01490">
    <property type="entry name" value="HAD-SF-IB-hyp1"/>
    <property type="match status" value="1"/>
</dbReference>
<dbReference type="Proteomes" id="UP000003082">
    <property type="component" value="Unassembled WGS sequence"/>
</dbReference>
<comment type="caution">
    <text evidence="1">The sequence shown here is derived from an EMBL/GenBank/DDBJ whole genome shotgun (WGS) entry which is preliminary data.</text>
</comment>
<dbReference type="SUPFAM" id="SSF56784">
    <property type="entry name" value="HAD-like"/>
    <property type="match status" value="1"/>
</dbReference>
<dbReference type="GO" id="GO:0016787">
    <property type="term" value="F:hydrolase activity"/>
    <property type="evidence" value="ECO:0007669"/>
    <property type="project" value="UniProtKB-KW"/>
</dbReference>
<evidence type="ECO:0000313" key="1">
    <source>
        <dbReference type="EMBL" id="EEF14731.1"/>
    </source>
</evidence>
<reference evidence="1 2" key="1">
    <citation type="submission" date="2008-08" db="EMBL/GenBank/DDBJ databases">
        <authorList>
            <person name="Madupu R."/>
            <person name="Durkin A.S."/>
            <person name="Torralba M."/>
            <person name="Methe B."/>
            <person name="Sutton G.G."/>
            <person name="Strausberg R.L."/>
            <person name="Nelson K.E."/>
        </authorList>
    </citation>
    <scope>NUCLEOTIDE SEQUENCE [LARGE SCALE GENOMIC DNA]</scope>
    <source>
        <strain evidence="1 2">RM3267</strain>
    </source>
</reference>
<evidence type="ECO:0000313" key="2">
    <source>
        <dbReference type="Proteomes" id="UP000003082"/>
    </source>
</evidence>
<dbReference type="PANTHER" id="PTHR43344">
    <property type="entry name" value="PHOSPHOSERINE PHOSPHATASE"/>
    <property type="match status" value="1"/>
</dbReference>
<name>B9CZL9_CAMRE</name>
<dbReference type="InterPro" id="IPR050582">
    <property type="entry name" value="HAD-like_SerB"/>
</dbReference>
<sequence length="195" mass="22259">MNLVLFDFDGTITRDDSLLEFIAYVVGFKKFFRGIFWLSPVLIGYKLKICSNNYARRRLMTYFFAGMSADKFAQICKKYSNTHIEDIVKFSAMAKIAEYKANGDKVVIVTASLEDWLAPWCQAQELGLLGTRIKKKGGVITGEIDGANCYGAEKVRRVREAYDTDAFERVIAYGDSRGDKEMLEFADEAHYRVFE</sequence>
<dbReference type="InterPro" id="IPR036412">
    <property type="entry name" value="HAD-like_sf"/>
</dbReference>
<dbReference type="NCBIfam" id="TIGR01488">
    <property type="entry name" value="HAD-SF-IB"/>
    <property type="match status" value="1"/>
</dbReference>
<keyword evidence="2" id="KW-1185">Reference proteome</keyword>
<dbReference type="STRING" id="553218.CAMRE0001_0709"/>
<dbReference type="eggNOG" id="COG0560">
    <property type="taxonomic scope" value="Bacteria"/>
</dbReference>
<proteinExistence type="predicted"/>
<dbReference type="RefSeq" id="WP_004318682.1">
    <property type="nucleotide sequence ID" value="NZ_ACFU01000004.1"/>
</dbReference>
<dbReference type="Pfam" id="PF12710">
    <property type="entry name" value="HAD"/>
    <property type="match status" value="1"/>
</dbReference>
<dbReference type="EMBL" id="ACFU01000004">
    <property type="protein sequence ID" value="EEF14731.1"/>
    <property type="molecule type" value="Genomic_DNA"/>
</dbReference>
<dbReference type="Gene3D" id="1.20.1440.100">
    <property type="entry name" value="SG protein - dephosphorylation function"/>
    <property type="match status" value="1"/>
</dbReference>
<dbReference type="Gene3D" id="3.40.50.1000">
    <property type="entry name" value="HAD superfamily/HAD-like"/>
    <property type="match status" value="1"/>
</dbReference>
<gene>
    <name evidence="1" type="ORF">CAMRE0001_0709</name>
</gene>
<protein>
    <submittedName>
        <fullName evidence="1">HAD hydrolase, family IB</fullName>
    </submittedName>
</protein>
<dbReference type="InterPro" id="IPR023214">
    <property type="entry name" value="HAD_sf"/>
</dbReference>
<dbReference type="InterPro" id="IPR006385">
    <property type="entry name" value="HAD_hydro_SerB1"/>
</dbReference>
<organism evidence="1 2">
    <name type="scientific">Campylobacter rectus RM3267</name>
    <dbReference type="NCBI Taxonomy" id="553218"/>
    <lineage>
        <taxon>Bacteria</taxon>
        <taxon>Pseudomonadati</taxon>
        <taxon>Campylobacterota</taxon>
        <taxon>Epsilonproteobacteria</taxon>
        <taxon>Campylobacterales</taxon>
        <taxon>Campylobacteraceae</taxon>
        <taxon>Campylobacter</taxon>
    </lineage>
</organism>
<accession>B9CZL9</accession>
<keyword evidence="1" id="KW-0378">Hydrolase</keyword>
<dbReference type="OrthoDB" id="9784466at2"/>
<dbReference type="AlphaFoldDB" id="B9CZL9"/>